<comment type="caution">
    <text evidence="1">The sequence shown here is derived from an EMBL/GenBank/DDBJ whole genome shotgun (WGS) entry which is preliminary data.</text>
</comment>
<evidence type="ECO:0000313" key="2">
    <source>
        <dbReference type="Proteomes" id="UP000298663"/>
    </source>
</evidence>
<protein>
    <submittedName>
        <fullName evidence="1">Uncharacterized protein</fullName>
    </submittedName>
</protein>
<dbReference type="Proteomes" id="UP000298663">
    <property type="component" value="Unassembled WGS sequence"/>
</dbReference>
<sequence length="168" mass="19725">MEFVPLIYIDQINDLLPRAEVTSCWTKLRGYWYKSAKRRVLSKTYRIHIVKTGNELEYKCKSTKPIQAWDAQLDELLEVVYKDCNVTCYSDSYGFESMSKREFAFVLSMLKENRFKIDTLCLKQECNRQTSEQWPEIANAVKEVKKAILPVSVQQSILEKVKNTLQTH</sequence>
<dbReference type="AlphaFoldDB" id="A0A4U5MMT8"/>
<dbReference type="EMBL" id="AZBU02000007">
    <property type="protein sequence ID" value="TKR70804.1"/>
    <property type="molecule type" value="Genomic_DNA"/>
</dbReference>
<reference evidence="1 2" key="1">
    <citation type="journal article" date="2015" name="Genome Biol.">
        <title>Comparative genomics of Steinernema reveals deeply conserved gene regulatory networks.</title>
        <authorList>
            <person name="Dillman A.R."/>
            <person name="Macchietto M."/>
            <person name="Porter C.F."/>
            <person name="Rogers A."/>
            <person name="Williams B."/>
            <person name="Antoshechkin I."/>
            <person name="Lee M.M."/>
            <person name="Goodwin Z."/>
            <person name="Lu X."/>
            <person name="Lewis E.E."/>
            <person name="Goodrich-Blair H."/>
            <person name="Stock S.P."/>
            <person name="Adams B.J."/>
            <person name="Sternberg P.W."/>
            <person name="Mortazavi A."/>
        </authorList>
    </citation>
    <scope>NUCLEOTIDE SEQUENCE [LARGE SCALE GENOMIC DNA]</scope>
    <source>
        <strain evidence="1 2">ALL</strain>
    </source>
</reference>
<evidence type="ECO:0000313" key="1">
    <source>
        <dbReference type="EMBL" id="TKR70804.1"/>
    </source>
</evidence>
<gene>
    <name evidence="1" type="ORF">L596_022779</name>
</gene>
<proteinExistence type="predicted"/>
<accession>A0A4U5MMT8</accession>
<reference evidence="1 2" key="2">
    <citation type="journal article" date="2019" name="G3 (Bethesda)">
        <title>Hybrid Assembly of the Genome of the Entomopathogenic Nematode Steinernema carpocapsae Identifies the X-Chromosome.</title>
        <authorList>
            <person name="Serra L."/>
            <person name="Macchietto M."/>
            <person name="Macias-Munoz A."/>
            <person name="McGill C.J."/>
            <person name="Rodriguez I.M."/>
            <person name="Rodriguez B."/>
            <person name="Murad R."/>
            <person name="Mortazavi A."/>
        </authorList>
    </citation>
    <scope>NUCLEOTIDE SEQUENCE [LARGE SCALE GENOMIC DNA]</scope>
    <source>
        <strain evidence="1 2">ALL</strain>
    </source>
</reference>
<name>A0A4U5MMT8_STECR</name>
<keyword evidence="2" id="KW-1185">Reference proteome</keyword>
<organism evidence="1 2">
    <name type="scientific">Steinernema carpocapsae</name>
    <name type="common">Entomopathogenic nematode</name>
    <dbReference type="NCBI Taxonomy" id="34508"/>
    <lineage>
        <taxon>Eukaryota</taxon>
        <taxon>Metazoa</taxon>
        <taxon>Ecdysozoa</taxon>
        <taxon>Nematoda</taxon>
        <taxon>Chromadorea</taxon>
        <taxon>Rhabditida</taxon>
        <taxon>Tylenchina</taxon>
        <taxon>Panagrolaimomorpha</taxon>
        <taxon>Strongyloidoidea</taxon>
        <taxon>Steinernematidae</taxon>
        <taxon>Steinernema</taxon>
    </lineage>
</organism>